<evidence type="ECO:0000259" key="4">
    <source>
        <dbReference type="Pfam" id="PF00122"/>
    </source>
</evidence>
<dbReference type="Gene3D" id="2.70.150.10">
    <property type="entry name" value="Calcium-transporting ATPase, cytoplasmic transduction domain A"/>
    <property type="match status" value="1"/>
</dbReference>
<comment type="similarity">
    <text evidence="2">Belongs to the cation transport ATPase (P-type) (TC 3.A.3) family. Type IIA subfamily.</text>
</comment>
<sequence length="103" mass="10778">LPMNELVPGDIVELQAGDMIPADIRLLQSRDLFISQAILTGEALPVEKYDTLGNVSAKRAEAQAGENADLLDLANICFMGTNVVSGTATAVVVGIGPNTYFGS</sequence>
<dbReference type="InterPro" id="IPR050510">
    <property type="entry name" value="Cation_transp_ATPase_P-type"/>
</dbReference>
<dbReference type="AlphaFoldDB" id="A0A8I1AXN2"/>
<evidence type="ECO:0000313" key="6">
    <source>
        <dbReference type="Proteomes" id="UP000645612"/>
    </source>
</evidence>
<dbReference type="Pfam" id="PF00122">
    <property type="entry name" value="E1-E2_ATPase"/>
    <property type="match status" value="1"/>
</dbReference>
<proteinExistence type="inferred from homology"/>
<dbReference type="GO" id="GO:1902600">
    <property type="term" value="P:proton transmembrane transport"/>
    <property type="evidence" value="ECO:0007669"/>
    <property type="project" value="TreeGrafter"/>
</dbReference>
<dbReference type="PANTHER" id="PTHR43294">
    <property type="entry name" value="SODIUM/POTASSIUM-TRANSPORTING ATPASE SUBUNIT ALPHA"/>
    <property type="match status" value="1"/>
</dbReference>
<dbReference type="GO" id="GO:1990573">
    <property type="term" value="P:potassium ion import across plasma membrane"/>
    <property type="evidence" value="ECO:0007669"/>
    <property type="project" value="TreeGrafter"/>
</dbReference>
<comment type="caution">
    <text evidence="5">The sequence shown here is derived from an EMBL/GenBank/DDBJ whole genome shotgun (WGS) entry which is preliminary data.</text>
</comment>
<comment type="subcellular location">
    <subcellularLocation>
        <location evidence="1">Cell membrane</location>
        <topology evidence="1">Multi-pass membrane protein</topology>
    </subcellularLocation>
</comment>
<keyword evidence="3" id="KW-0472">Membrane</keyword>
<dbReference type="SUPFAM" id="SSF81653">
    <property type="entry name" value="Calcium ATPase, transduction domain A"/>
    <property type="match status" value="1"/>
</dbReference>
<name>A0A8I1AXN2_BURCE</name>
<reference evidence="5" key="1">
    <citation type="submission" date="2020-12" db="EMBL/GenBank/DDBJ databases">
        <title>Burkholderia cepacia complex in Mexico.</title>
        <authorList>
            <person name="Estrada P."/>
        </authorList>
    </citation>
    <scope>NUCLEOTIDE SEQUENCE</scope>
    <source>
        <strain evidence="5">871</strain>
    </source>
</reference>
<gene>
    <name evidence="5" type="ORF">JAO13_41590</name>
</gene>
<evidence type="ECO:0000256" key="3">
    <source>
        <dbReference type="ARBA" id="ARBA00022475"/>
    </source>
</evidence>
<evidence type="ECO:0000313" key="5">
    <source>
        <dbReference type="EMBL" id="MBH9702916.1"/>
    </source>
</evidence>
<dbReference type="GO" id="GO:0005886">
    <property type="term" value="C:plasma membrane"/>
    <property type="evidence" value="ECO:0007669"/>
    <property type="project" value="UniProtKB-SubCell"/>
</dbReference>
<feature type="non-terminal residue" evidence="5">
    <location>
        <position position="1"/>
    </location>
</feature>
<evidence type="ECO:0000256" key="1">
    <source>
        <dbReference type="ARBA" id="ARBA00004651"/>
    </source>
</evidence>
<dbReference type="GO" id="GO:0006883">
    <property type="term" value="P:intracellular sodium ion homeostasis"/>
    <property type="evidence" value="ECO:0007669"/>
    <property type="project" value="TreeGrafter"/>
</dbReference>
<feature type="domain" description="P-type ATPase A" evidence="4">
    <location>
        <begin position="2"/>
        <end position="102"/>
    </location>
</feature>
<protein>
    <submittedName>
        <fullName evidence="5">Magnesium-translocating P-type ATPase</fullName>
    </submittedName>
</protein>
<dbReference type="InterPro" id="IPR059000">
    <property type="entry name" value="ATPase_P-type_domA"/>
</dbReference>
<dbReference type="PANTHER" id="PTHR43294:SF21">
    <property type="entry name" value="CATION TRANSPORTING ATPASE"/>
    <property type="match status" value="1"/>
</dbReference>
<organism evidence="5 6">
    <name type="scientific">Burkholderia cepacia</name>
    <name type="common">Pseudomonas cepacia</name>
    <dbReference type="NCBI Taxonomy" id="292"/>
    <lineage>
        <taxon>Bacteria</taxon>
        <taxon>Pseudomonadati</taxon>
        <taxon>Pseudomonadota</taxon>
        <taxon>Betaproteobacteria</taxon>
        <taxon>Burkholderiales</taxon>
        <taxon>Burkholderiaceae</taxon>
        <taxon>Burkholderia</taxon>
        <taxon>Burkholderia cepacia complex</taxon>
    </lineage>
</organism>
<evidence type="ECO:0000256" key="2">
    <source>
        <dbReference type="ARBA" id="ARBA00005675"/>
    </source>
</evidence>
<dbReference type="InterPro" id="IPR008250">
    <property type="entry name" value="ATPase_P-typ_transduc_dom_A_sf"/>
</dbReference>
<dbReference type="GO" id="GO:0005391">
    <property type="term" value="F:P-type sodium:potassium-exchanging transporter activity"/>
    <property type="evidence" value="ECO:0007669"/>
    <property type="project" value="TreeGrafter"/>
</dbReference>
<dbReference type="Proteomes" id="UP000645612">
    <property type="component" value="Unassembled WGS sequence"/>
</dbReference>
<feature type="non-terminal residue" evidence="5">
    <location>
        <position position="103"/>
    </location>
</feature>
<dbReference type="EMBL" id="JAEDXG010000332">
    <property type="protein sequence ID" value="MBH9702916.1"/>
    <property type="molecule type" value="Genomic_DNA"/>
</dbReference>
<dbReference type="GO" id="GO:0030007">
    <property type="term" value="P:intracellular potassium ion homeostasis"/>
    <property type="evidence" value="ECO:0007669"/>
    <property type="project" value="TreeGrafter"/>
</dbReference>
<accession>A0A8I1AXN2</accession>
<dbReference type="GO" id="GO:0036376">
    <property type="term" value="P:sodium ion export across plasma membrane"/>
    <property type="evidence" value="ECO:0007669"/>
    <property type="project" value="TreeGrafter"/>
</dbReference>
<keyword evidence="3" id="KW-1003">Cell membrane</keyword>